<evidence type="ECO:0000256" key="3">
    <source>
        <dbReference type="ARBA" id="ARBA00022527"/>
    </source>
</evidence>
<evidence type="ECO:0000256" key="5">
    <source>
        <dbReference type="ARBA" id="ARBA00022679"/>
    </source>
</evidence>
<evidence type="ECO:0000256" key="7">
    <source>
        <dbReference type="ARBA" id="ARBA00022737"/>
    </source>
</evidence>
<keyword evidence="7" id="KW-0677">Repeat</keyword>
<evidence type="ECO:0000256" key="8">
    <source>
        <dbReference type="ARBA" id="ARBA00022741"/>
    </source>
</evidence>
<evidence type="ECO:0000256" key="13">
    <source>
        <dbReference type="ARBA" id="ARBA00047899"/>
    </source>
</evidence>
<evidence type="ECO:0000256" key="9">
    <source>
        <dbReference type="ARBA" id="ARBA00022777"/>
    </source>
</evidence>
<dbReference type="Gene3D" id="3.30.200.20">
    <property type="entry name" value="Phosphorylase Kinase, domain 1"/>
    <property type="match status" value="1"/>
</dbReference>
<keyword evidence="11 15" id="KW-0067">ATP-binding</keyword>
<dbReference type="GO" id="GO:0004674">
    <property type="term" value="F:protein serine/threonine kinase activity"/>
    <property type="evidence" value="ECO:0007669"/>
    <property type="project" value="UniProtKB-KW"/>
</dbReference>
<evidence type="ECO:0000256" key="14">
    <source>
        <dbReference type="ARBA" id="ARBA00048679"/>
    </source>
</evidence>
<evidence type="ECO:0000256" key="4">
    <source>
        <dbReference type="ARBA" id="ARBA00022553"/>
    </source>
</evidence>
<feature type="domain" description="Protein kinase" evidence="16">
    <location>
        <begin position="42"/>
        <end position="300"/>
    </location>
</feature>
<dbReference type="InterPro" id="IPR011009">
    <property type="entry name" value="Kinase-like_dom_sf"/>
</dbReference>
<keyword evidence="5" id="KW-0808">Transferase</keyword>
<evidence type="ECO:0000256" key="2">
    <source>
        <dbReference type="ARBA" id="ARBA00012513"/>
    </source>
</evidence>
<dbReference type="PROSITE" id="PS00108">
    <property type="entry name" value="PROTEIN_KINASE_ST"/>
    <property type="match status" value="1"/>
</dbReference>
<dbReference type="SUPFAM" id="SSF56112">
    <property type="entry name" value="Protein kinase-like (PK-like)"/>
    <property type="match status" value="1"/>
</dbReference>
<comment type="similarity">
    <text evidence="1">Belongs to the protein kinase superfamily. CAMK Ser/Thr protein kinase family. CaMK subfamily.</text>
</comment>
<organism evidence="17 18">
    <name type="scientific">Ilex paraguariensis</name>
    <name type="common">yerba mate</name>
    <dbReference type="NCBI Taxonomy" id="185542"/>
    <lineage>
        <taxon>Eukaryota</taxon>
        <taxon>Viridiplantae</taxon>
        <taxon>Streptophyta</taxon>
        <taxon>Embryophyta</taxon>
        <taxon>Tracheophyta</taxon>
        <taxon>Spermatophyta</taxon>
        <taxon>Magnoliopsida</taxon>
        <taxon>eudicotyledons</taxon>
        <taxon>Gunneridae</taxon>
        <taxon>Pentapetalae</taxon>
        <taxon>asterids</taxon>
        <taxon>campanulids</taxon>
        <taxon>Aquifoliales</taxon>
        <taxon>Aquifoliaceae</taxon>
        <taxon>Ilex</taxon>
    </lineage>
</organism>
<dbReference type="GO" id="GO:0046872">
    <property type="term" value="F:metal ion binding"/>
    <property type="evidence" value="ECO:0007669"/>
    <property type="project" value="UniProtKB-KW"/>
</dbReference>
<dbReference type="Pfam" id="PF00069">
    <property type="entry name" value="Pkinase"/>
    <property type="match status" value="1"/>
</dbReference>
<dbReference type="GO" id="GO:0005524">
    <property type="term" value="F:ATP binding"/>
    <property type="evidence" value="ECO:0007669"/>
    <property type="project" value="UniProtKB-UniRule"/>
</dbReference>
<dbReference type="FunFam" id="3.30.200.20:FF:000004">
    <property type="entry name" value="Calcium-dependent protein kinase 1"/>
    <property type="match status" value="1"/>
</dbReference>
<proteinExistence type="inferred from homology"/>
<gene>
    <name evidence="17" type="ORF">ILEXP_LOCUS42827</name>
</gene>
<dbReference type="InterPro" id="IPR017441">
    <property type="entry name" value="Protein_kinase_ATP_BS"/>
</dbReference>
<comment type="caution">
    <text evidence="17">The sequence shown here is derived from an EMBL/GenBank/DDBJ whole genome shotgun (WGS) entry which is preliminary data.</text>
</comment>
<dbReference type="EMBL" id="CAUOFW020006168">
    <property type="protein sequence ID" value="CAK9173083.1"/>
    <property type="molecule type" value="Genomic_DNA"/>
</dbReference>
<keyword evidence="18" id="KW-1185">Reference proteome</keyword>
<evidence type="ECO:0000256" key="12">
    <source>
        <dbReference type="ARBA" id="ARBA00024334"/>
    </source>
</evidence>
<evidence type="ECO:0000256" key="10">
    <source>
        <dbReference type="ARBA" id="ARBA00022837"/>
    </source>
</evidence>
<evidence type="ECO:0000256" key="6">
    <source>
        <dbReference type="ARBA" id="ARBA00022723"/>
    </source>
</evidence>
<feature type="binding site" evidence="15">
    <location>
        <position position="75"/>
    </location>
    <ligand>
        <name>ATP</name>
        <dbReference type="ChEBI" id="CHEBI:30616"/>
    </ligand>
</feature>
<reference evidence="17 18" key="1">
    <citation type="submission" date="2024-02" db="EMBL/GenBank/DDBJ databases">
        <authorList>
            <person name="Vignale AGUSTIN F."/>
            <person name="Sosa J E."/>
            <person name="Modenutti C."/>
        </authorList>
    </citation>
    <scope>NUCLEOTIDE SEQUENCE [LARGE SCALE GENOMIC DNA]</scope>
</reference>
<dbReference type="InterPro" id="IPR008271">
    <property type="entry name" value="Ser/Thr_kinase_AS"/>
</dbReference>
<evidence type="ECO:0000313" key="17">
    <source>
        <dbReference type="EMBL" id="CAK9173083.1"/>
    </source>
</evidence>
<evidence type="ECO:0000256" key="11">
    <source>
        <dbReference type="ARBA" id="ARBA00022840"/>
    </source>
</evidence>
<dbReference type="PROSITE" id="PS00107">
    <property type="entry name" value="PROTEIN_KINASE_ATP"/>
    <property type="match status" value="1"/>
</dbReference>
<evidence type="ECO:0000259" key="16">
    <source>
        <dbReference type="PROSITE" id="PS50011"/>
    </source>
</evidence>
<keyword evidence="4" id="KW-0597">Phosphoprotein</keyword>
<keyword evidence="3" id="KW-0723">Serine/threonine-protein kinase</keyword>
<sequence length="520" mass="57304">MDLAKSDNMIDPPIQPCNCYKVTNLTQTILDSTQTSKFKDEYILGEQLGWGQFGIIRSCSNKSTGEVLACKSIAKERLVTSEDVRSIKLEIEIMTRLSGHPNVVDLKAVYEDEDYVHLLMELCEGGELFHRIEKHGGFYEAQARVLFRQLMEVIMYCHDRGIVHRDLKPENILLTAKSSSSPIKLADFGLATYIKPGKNLCGTVGSPFYIAPEVLVGGYDQAADVWSAGVILYILLSGLPPFWGKTKSKIFDAVRAADLRFPPDCWDHISSSAKDLISGMLCVDPSKRLTATQVLAHFWMKDLAQVAREPREHIKLQCNQLEAGGGSFATPLNSRNQDYSFDDGSPAVDTNVENSPAFTCRSSFSSFLVDPSTPCSISGCCSFNSCCETNVPEFSSPVPSMLSFTFFSPISADEQVSGSLSEKSKISTLDRGSSLRTLFVLPDPSVLIRHKLGDMEHGTELRRGEETSGSKVAGINSKRNHTIGHGELDQLNLRVTEAVIRWASCTHIPSAPSLRSSLVW</sequence>
<keyword evidence="8 15" id="KW-0547">Nucleotide-binding</keyword>
<accession>A0ABC8TYC3</accession>
<comment type="similarity">
    <text evidence="12">Belongs to the protein kinase superfamily. Ser/Thr protein kinase family. CDPK subfamily.</text>
</comment>
<keyword evidence="6" id="KW-0479">Metal-binding</keyword>
<dbReference type="AlphaFoldDB" id="A0ABC8TYC3"/>
<protein>
    <recommendedName>
        <fullName evidence="2">non-specific serine/threonine protein kinase</fullName>
        <ecNumber evidence="2">2.7.11.1</ecNumber>
    </recommendedName>
</protein>
<comment type="catalytic activity">
    <reaction evidence="13">
        <text>L-threonyl-[protein] + ATP = O-phospho-L-threonyl-[protein] + ADP + H(+)</text>
        <dbReference type="Rhea" id="RHEA:46608"/>
        <dbReference type="Rhea" id="RHEA-COMP:11060"/>
        <dbReference type="Rhea" id="RHEA-COMP:11605"/>
        <dbReference type="ChEBI" id="CHEBI:15378"/>
        <dbReference type="ChEBI" id="CHEBI:30013"/>
        <dbReference type="ChEBI" id="CHEBI:30616"/>
        <dbReference type="ChEBI" id="CHEBI:61977"/>
        <dbReference type="ChEBI" id="CHEBI:456216"/>
        <dbReference type="EC" id="2.7.11.1"/>
    </reaction>
</comment>
<dbReference type="InterPro" id="IPR050205">
    <property type="entry name" value="CDPK_Ser/Thr_kinases"/>
</dbReference>
<evidence type="ECO:0000256" key="15">
    <source>
        <dbReference type="PROSITE-ProRule" id="PRU10141"/>
    </source>
</evidence>
<dbReference type="Gene3D" id="1.10.510.10">
    <property type="entry name" value="Transferase(Phosphotransferase) domain 1"/>
    <property type="match status" value="1"/>
</dbReference>
<evidence type="ECO:0000313" key="18">
    <source>
        <dbReference type="Proteomes" id="UP001642360"/>
    </source>
</evidence>
<keyword evidence="10" id="KW-0106">Calcium</keyword>
<dbReference type="FunFam" id="1.10.510.10:FF:000668">
    <property type="entry name" value="Phosphoenolpyruvate carboxylase kinase"/>
    <property type="match status" value="1"/>
</dbReference>
<name>A0ABC8TYC3_9AQUA</name>
<dbReference type="PROSITE" id="PS50011">
    <property type="entry name" value="PROTEIN_KINASE_DOM"/>
    <property type="match status" value="1"/>
</dbReference>
<evidence type="ECO:0000256" key="1">
    <source>
        <dbReference type="ARBA" id="ARBA00005354"/>
    </source>
</evidence>
<dbReference type="SMART" id="SM00220">
    <property type="entry name" value="S_TKc"/>
    <property type="match status" value="1"/>
</dbReference>
<keyword evidence="9" id="KW-0418">Kinase</keyword>
<dbReference type="CDD" id="cd05117">
    <property type="entry name" value="STKc_CAMK"/>
    <property type="match status" value="1"/>
</dbReference>
<dbReference type="Proteomes" id="UP001642360">
    <property type="component" value="Unassembled WGS sequence"/>
</dbReference>
<dbReference type="EC" id="2.7.11.1" evidence="2"/>
<dbReference type="PANTHER" id="PTHR24349">
    <property type="entry name" value="SERINE/THREONINE-PROTEIN KINASE"/>
    <property type="match status" value="1"/>
</dbReference>
<dbReference type="InterPro" id="IPR000719">
    <property type="entry name" value="Prot_kinase_dom"/>
</dbReference>
<comment type="catalytic activity">
    <reaction evidence="14">
        <text>L-seryl-[protein] + ATP = O-phospho-L-seryl-[protein] + ADP + H(+)</text>
        <dbReference type="Rhea" id="RHEA:17989"/>
        <dbReference type="Rhea" id="RHEA-COMP:9863"/>
        <dbReference type="Rhea" id="RHEA-COMP:11604"/>
        <dbReference type="ChEBI" id="CHEBI:15378"/>
        <dbReference type="ChEBI" id="CHEBI:29999"/>
        <dbReference type="ChEBI" id="CHEBI:30616"/>
        <dbReference type="ChEBI" id="CHEBI:83421"/>
        <dbReference type="ChEBI" id="CHEBI:456216"/>
        <dbReference type="EC" id="2.7.11.1"/>
    </reaction>
</comment>